<dbReference type="GO" id="GO:0016301">
    <property type="term" value="F:kinase activity"/>
    <property type="evidence" value="ECO:0007669"/>
    <property type="project" value="UniProtKB-KW"/>
</dbReference>
<dbReference type="AlphaFoldDB" id="A7AWK9"/>
<dbReference type="GO" id="GO:0005829">
    <property type="term" value="C:cytosol"/>
    <property type="evidence" value="ECO:0007669"/>
    <property type="project" value="TreeGrafter"/>
</dbReference>
<dbReference type="KEGG" id="bbo:BBOV_I003550"/>
<dbReference type="GO" id="GO:0004612">
    <property type="term" value="F:phosphoenolpyruvate carboxykinase (ATP) activity"/>
    <property type="evidence" value="ECO:0007669"/>
    <property type="project" value="UniProtKB-EC"/>
</dbReference>
<evidence type="ECO:0000256" key="4">
    <source>
        <dbReference type="ARBA" id="ARBA00022432"/>
    </source>
</evidence>
<sequence>MESKGSVNSESSSSSSSSEKSCHDQSLPKKLKRNLMPTSPTARSMDESALISLSQDVYFSKCSQQINEYGIKVASIWRNTSAAILTHHALLYEPNTVLSTSGAVCCKSGEKTGRSPSDKRTVMDSVSKNTVWWGKVNIEIPEIAYSINRERAIDYINLQQRIYVTDAYAGWDDEHRIRVRVISTRAYHALFMKNLLIEPTDEELESFTPDFVLYNAGAFPCNRYTKGVSSSTSICLNYKRMEMVILGSEYAGEMKKGIFTLMMYLMPLRGLLPLHSSCNVGEKGDVTLFFGLSGTGKTTLSADPRRRLIGDDEHVWTESGVFNIEGGCYAKCKDLCREKEPEIFNAIKFGSVVENVVYDPATHEIDFTDCSITENTRCAYPLEYIPNVMIPAKVDHHPSNIIFLTCDAFGVIPPVSKLTIEQAMYHFVSGYTSKMIGTEMGVTKPTATFSACYAEPFLAMHPMVYAKLLEDKLKAHSTDIWLLNTGWIQGTIDSEKGRRIPLRYTRAMVNAIHDGSLKKAKFKPMDVFGLMVPTAIEGIPAEVLDQRLGWGSAAYDTQLKELANKFAENFKQYQSEANESILRGGPVHL</sequence>
<dbReference type="FunCoup" id="A7AWK9">
    <property type="interactions" value="39"/>
</dbReference>
<feature type="compositionally biased region" description="Low complexity" evidence="10">
    <location>
        <begin position="1"/>
        <end position="19"/>
    </location>
</feature>
<dbReference type="EC" id="4.1.1.49" evidence="3"/>
<dbReference type="SUPFAM" id="SSF68923">
    <property type="entry name" value="PEP carboxykinase N-terminal domain"/>
    <property type="match status" value="1"/>
</dbReference>
<evidence type="ECO:0000256" key="6">
    <source>
        <dbReference type="ARBA" id="ARBA00022793"/>
    </source>
</evidence>
<dbReference type="SUPFAM" id="SSF53795">
    <property type="entry name" value="PEP carboxykinase-like"/>
    <property type="match status" value="1"/>
</dbReference>
<dbReference type="Gene3D" id="2.170.8.10">
    <property type="entry name" value="Phosphoenolpyruvate Carboxykinase, domain 2"/>
    <property type="match status" value="1"/>
</dbReference>
<keyword evidence="11" id="KW-0670">Pyruvate</keyword>
<dbReference type="Proteomes" id="UP000002173">
    <property type="component" value="Unassembled WGS sequence"/>
</dbReference>
<dbReference type="FunFam" id="2.170.8.10:FF:000001">
    <property type="entry name" value="Phosphoenolpyruvate carboxykinase (ATP)"/>
    <property type="match status" value="1"/>
</dbReference>
<keyword evidence="6" id="KW-0210">Decarboxylase</keyword>
<dbReference type="InterPro" id="IPR001272">
    <property type="entry name" value="PEP_carboxykinase_ATP"/>
</dbReference>
<dbReference type="OMA" id="MRYAGEM"/>
<organism evidence="11 12">
    <name type="scientific">Babesia bovis</name>
    <dbReference type="NCBI Taxonomy" id="5865"/>
    <lineage>
        <taxon>Eukaryota</taxon>
        <taxon>Sar</taxon>
        <taxon>Alveolata</taxon>
        <taxon>Apicomplexa</taxon>
        <taxon>Aconoidasida</taxon>
        <taxon>Piroplasmida</taxon>
        <taxon>Babesiidae</taxon>
        <taxon>Babesia</taxon>
    </lineage>
</organism>
<dbReference type="NCBIfam" id="NF006821">
    <property type="entry name" value="PRK09344.1-3"/>
    <property type="match status" value="1"/>
</dbReference>
<dbReference type="CDD" id="cd00484">
    <property type="entry name" value="PEPCK_ATP"/>
    <property type="match status" value="1"/>
</dbReference>
<dbReference type="RefSeq" id="XP_001609005.1">
    <property type="nucleotide sequence ID" value="XM_001608955.1"/>
</dbReference>
<dbReference type="UniPathway" id="UPA00138"/>
<evidence type="ECO:0000256" key="2">
    <source>
        <dbReference type="ARBA" id="ARBA00006052"/>
    </source>
</evidence>
<dbReference type="NCBIfam" id="NF006820">
    <property type="entry name" value="PRK09344.1-2"/>
    <property type="match status" value="1"/>
</dbReference>
<dbReference type="PANTHER" id="PTHR30031:SF0">
    <property type="entry name" value="PHOSPHOENOLPYRUVATE CARBOXYKINASE (ATP)"/>
    <property type="match status" value="1"/>
</dbReference>
<dbReference type="STRING" id="5865.A7AWK9"/>
<dbReference type="PIRSF" id="PIRSF006294">
    <property type="entry name" value="PEP_crbxkin"/>
    <property type="match status" value="1"/>
</dbReference>
<accession>A7AWK9</accession>
<evidence type="ECO:0000256" key="7">
    <source>
        <dbReference type="ARBA" id="ARBA00022840"/>
    </source>
</evidence>
<dbReference type="GeneID" id="5477221"/>
<evidence type="ECO:0000256" key="5">
    <source>
        <dbReference type="ARBA" id="ARBA00022741"/>
    </source>
</evidence>
<keyword evidence="12" id="KW-1185">Reference proteome</keyword>
<keyword evidence="5" id="KW-0547">Nucleotide-binding</keyword>
<proteinExistence type="inferred from homology"/>
<keyword evidence="7" id="KW-0067">ATP-binding</keyword>
<dbReference type="GO" id="GO:0005524">
    <property type="term" value="F:ATP binding"/>
    <property type="evidence" value="ECO:0007669"/>
    <property type="project" value="UniProtKB-KW"/>
</dbReference>
<keyword evidence="11" id="KW-0418">Kinase</keyword>
<comment type="similarity">
    <text evidence="2">Belongs to the phosphoenolpyruvate carboxykinase (ATP) family.</text>
</comment>
<dbReference type="eggNOG" id="ENOG502QQI5">
    <property type="taxonomic scope" value="Eukaryota"/>
</dbReference>
<comment type="catalytic activity">
    <reaction evidence="9">
        <text>oxaloacetate + ATP = phosphoenolpyruvate + ADP + CO2</text>
        <dbReference type="Rhea" id="RHEA:18617"/>
        <dbReference type="ChEBI" id="CHEBI:16452"/>
        <dbReference type="ChEBI" id="CHEBI:16526"/>
        <dbReference type="ChEBI" id="CHEBI:30616"/>
        <dbReference type="ChEBI" id="CHEBI:58702"/>
        <dbReference type="ChEBI" id="CHEBI:456216"/>
        <dbReference type="EC" id="4.1.1.49"/>
    </reaction>
</comment>
<evidence type="ECO:0000256" key="9">
    <source>
        <dbReference type="ARBA" id="ARBA00047371"/>
    </source>
</evidence>
<dbReference type="InterPro" id="IPR008210">
    <property type="entry name" value="PEP_carboxykinase_N"/>
</dbReference>
<dbReference type="PANTHER" id="PTHR30031">
    <property type="entry name" value="PHOSPHOENOLPYRUVATE CARBOXYKINASE ATP"/>
    <property type="match status" value="1"/>
</dbReference>
<evidence type="ECO:0000313" key="12">
    <source>
        <dbReference type="Proteomes" id="UP000002173"/>
    </source>
</evidence>
<evidence type="ECO:0000256" key="8">
    <source>
        <dbReference type="ARBA" id="ARBA00023239"/>
    </source>
</evidence>
<dbReference type="Gene3D" id="3.40.449.10">
    <property type="entry name" value="Phosphoenolpyruvate Carboxykinase, domain 1"/>
    <property type="match status" value="1"/>
</dbReference>
<dbReference type="VEuPathDB" id="PiroplasmaDB:BBOV_I003550"/>
<keyword evidence="8 11" id="KW-0456">Lyase</keyword>
<dbReference type="HAMAP" id="MF_00453">
    <property type="entry name" value="PEPCK_ATP"/>
    <property type="match status" value="1"/>
</dbReference>
<dbReference type="PROSITE" id="PS00532">
    <property type="entry name" value="PEPCK_ATP"/>
    <property type="match status" value="1"/>
</dbReference>
<dbReference type="NCBIfam" id="TIGR00224">
    <property type="entry name" value="pckA"/>
    <property type="match status" value="1"/>
</dbReference>
<comment type="caution">
    <text evidence="11">The sequence shown here is derived from an EMBL/GenBank/DDBJ whole genome shotgun (WGS) entry which is preliminary data.</text>
</comment>
<reference evidence="11 12" key="1">
    <citation type="journal article" date="2007" name="PLoS Pathog.">
        <title>Genome sequence of Babesia bovis and comparative analysis of apicomplexan hemoprotozoa.</title>
        <authorList>
            <person name="Brayton K.A."/>
            <person name="Lau A.O.T."/>
            <person name="Herndon D.R."/>
            <person name="Hannick L."/>
            <person name="Kappmeyer L.S."/>
            <person name="Berens S.J."/>
            <person name="Bidwell S.L."/>
            <person name="Brown W.C."/>
            <person name="Crabtree J."/>
            <person name="Fadrosh D."/>
            <person name="Feldblum T."/>
            <person name="Forberger H.A."/>
            <person name="Haas B.J."/>
            <person name="Howell J.M."/>
            <person name="Khouri H."/>
            <person name="Koo H."/>
            <person name="Mann D.J."/>
            <person name="Norimine J."/>
            <person name="Paulsen I.T."/>
            <person name="Radune D."/>
            <person name="Ren Q."/>
            <person name="Smith R.K. Jr."/>
            <person name="Suarez C.E."/>
            <person name="White O."/>
            <person name="Wortman J.R."/>
            <person name="Knowles D.P. Jr."/>
            <person name="McElwain T.F."/>
            <person name="Nene V.M."/>
        </authorList>
    </citation>
    <scope>NUCLEOTIDE SEQUENCE [LARGE SCALE GENOMIC DNA]</scope>
    <source>
        <strain evidence="11">T2Bo</strain>
    </source>
</reference>
<dbReference type="GO" id="GO:0006094">
    <property type="term" value="P:gluconeogenesis"/>
    <property type="evidence" value="ECO:0007669"/>
    <property type="project" value="UniProtKB-UniPathway"/>
</dbReference>
<keyword evidence="11" id="KW-0808">Transferase</keyword>
<name>A7AWK9_BABBO</name>
<dbReference type="InterPro" id="IPR013035">
    <property type="entry name" value="PEP_carboxykinase_C"/>
</dbReference>
<dbReference type="Gene3D" id="3.90.228.20">
    <property type="match status" value="1"/>
</dbReference>
<dbReference type="Pfam" id="PF01293">
    <property type="entry name" value="PEPCK_ATP"/>
    <property type="match status" value="1"/>
</dbReference>
<comment type="pathway">
    <text evidence="1">Carbohydrate biosynthesis; gluconeogenesis.</text>
</comment>
<evidence type="ECO:0000256" key="3">
    <source>
        <dbReference type="ARBA" id="ARBA00012363"/>
    </source>
</evidence>
<evidence type="ECO:0000256" key="10">
    <source>
        <dbReference type="SAM" id="MobiDB-lite"/>
    </source>
</evidence>
<feature type="region of interest" description="Disordered" evidence="10">
    <location>
        <begin position="1"/>
        <end position="43"/>
    </location>
</feature>
<protein>
    <recommendedName>
        <fullName evidence="3">phosphoenolpyruvate carboxykinase (ATP)</fullName>
        <ecNumber evidence="3">4.1.1.49</ecNumber>
    </recommendedName>
</protein>
<keyword evidence="4" id="KW-0312">Gluconeogenesis</keyword>
<reference evidence="12" key="3">
    <citation type="journal article" date="2021" name="Int. J. Parasitol.">
        <title>Comparative analysis of gene expression between Babesia bovis blood stages and kinetes allowed by improved genome annotation.</title>
        <authorList>
            <person name="Ueti M.W."/>
            <person name="Johnson W.C."/>
            <person name="Kappmeyer L.S."/>
            <person name="Herndon D.R."/>
            <person name="Mousel M.R."/>
            <person name="Reif K.E."/>
            <person name="Taus N.S."/>
            <person name="Ifeonu O.O."/>
            <person name="Silva J.C."/>
            <person name="Suarez C.E."/>
            <person name="Brayton K.A."/>
        </authorList>
    </citation>
    <scope>NUCLEOTIDE SEQUENCE [LARGE SCALE GENOMIC DNA]</scope>
</reference>
<reference evidence="12" key="2">
    <citation type="journal article" date="2020" name="Data Brief">
        <title>Transcriptome dataset of Babesia bovis life stages within vertebrate and invertebrate hosts.</title>
        <authorList>
            <person name="Ueti M.W."/>
            <person name="Johnson W.C."/>
            <person name="Kappmeyer L.S."/>
            <person name="Herndon D.R."/>
            <person name="Mousel M.R."/>
            <person name="Reif K.E."/>
            <person name="Taus N.S."/>
            <person name="Ifeonu O.O."/>
            <person name="Silva J.C."/>
            <person name="Suarez C.E."/>
            <person name="Brayton K.A."/>
        </authorList>
    </citation>
    <scope>NUCLEOTIDE SEQUENCE [LARGE SCALE GENOMIC DNA]</scope>
</reference>
<gene>
    <name evidence="11" type="ORF">BBOV_I003550</name>
</gene>
<dbReference type="InterPro" id="IPR015994">
    <property type="entry name" value="PEPCK_ATP_CS"/>
</dbReference>
<dbReference type="EMBL" id="AAXT01000005">
    <property type="protein sequence ID" value="EDO05437.1"/>
    <property type="molecule type" value="Genomic_DNA"/>
</dbReference>
<dbReference type="InParanoid" id="A7AWK9"/>
<evidence type="ECO:0000256" key="1">
    <source>
        <dbReference type="ARBA" id="ARBA00004742"/>
    </source>
</evidence>
<evidence type="ECO:0000313" key="11">
    <source>
        <dbReference type="EMBL" id="EDO05437.1"/>
    </source>
</evidence>